<feature type="compositionally biased region" description="Low complexity" evidence="1">
    <location>
        <begin position="598"/>
        <end position="607"/>
    </location>
</feature>
<feature type="region of interest" description="Disordered" evidence="1">
    <location>
        <begin position="184"/>
        <end position="873"/>
    </location>
</feature>
<comment type="caution">
    <text evidence="3">The sequence shown here is derived from an EMBL/GenBank/DDBJ whole genome shotgun (WGS) entry which is preliminary data.</text>
</comment>
<evidence type="ECO:0000259" key="2">
    <source>
        <dbReference type="Pfam" id="PF11268"/>
    </source>
</evidence>
<feature type="compositionally biased region" description="Basic and acidic residues" evidence="1">
    <location>
        <begin position="580"/>
        <end position="596"/>
    </location>
</feature>
<feature type="compositionally biased region" description="Low complexity" evidence="1">
    <location>
        <begin position="335"/>
        <end position="344"/>
    </location>
</feature>
<feature type="compositionally biased region" description="Low complexity" evidence="1">
    <location>
        <begin position="710"/>
        <end position="721"/>
    </location>
</feature>
<dbReference type="Proteomes" id="UP000188929">
    <property type="component" value="Unassembled WGS sequence"/>
</dbReference>
<dbReference type="InterPro" id="IPR021421">
    <property type="entry name" value="DUF3071"/>
</dbReference>
<keyword evidence="4" id="KW-1185">Reference proteome</keyword>
<feature type="compositionally biased region" description="Basic and acidic residues" evidence="1">
    <location>
        <begin position="802"/>
        <end position="813"/>
    </location>
</feature>
<feature type="compositionally biased region" description="Basic and acidic residues" evidence="1">
    <location>
        <begin position="608"/>
        <end position="631"/>
    </location>
</feature>
<dbReference type="RefSeq" id="WP_076816259.1">
    <property type="nucleotide sequence ID" value="NZ_MOMC01000021.1"/>
</dbReference>
<evidence type="ECO:0000313" key="4">
    <source>
        <dbReference type="Proteomes" id="UP000188929"/>
    </source>
</evidence>
<feature type="compositionally biased region" description="Low complexity" evidence="1">
    <location>
        <begin position="674"/>
        <end position="689"/>
    </location>
</feature>
<dbReference type="Pfam" id="PF11268">
    <property type="entry name" value="DUF3071"/>
    <property type="match status" value="1"/>
</dbReference>
<feature type="compositionally biased region" description="Low complexity" evidence="1">
    <location>
        <begin position="728"/>
        <end position="779"/>
    </location>
</feature>
<accession>A0A1V2ID14</accession>
<feature type="compositionally biased region" description="Low complexity" evidence="1">
    <location>
        <begin position="191"/>
        <end position="206"/>
    </location>
</feature>
<gene>
    <name evidence="3" type="ORF">BL253_11370</name>
</gene>
<feature type="domain" description="DUF3071" evidence="2">
    <location>
        <begin position="1"/>
        <end position="165"/>
    </location>
</feature>
<feature type="compositionally biased region" description="Low complexity" evidence="1">
    <location>
        <begin position="419"/>
        <end position="433"/>
    </location>
</feature>
<evidence type="ECO:0000256" key="1">
    <source>
        <dbReference type="SAM" id="MobiDB-lite"/>
    </source>
</evidence>
<feature type="compositionally biased region" description="Low complexity" evidence="1">
    <location>
        <begin position="285"/>
        <end position="302"/>
    </location>
</feature>
<feature type="compositionally biased region" description="Pro residues" evidence="1">
    <location>
        <begin position="263"/>
        <end position="279"/>
    </location>
</feature>
<dbReference type="STRING" id="1834516.BL253_11370"/>
<dbReference type="NCBIfam" id="NF040712">
    <property type="entry name" value="SepH"/>
    <property type="match status" value="1"/>
</dbReference>
<dbReference type="EMBL" id="MOMC01000021">
    <property type="protein sequence ID" value="ONH30965.1"/>
    <property type="molecule type" value="Genomic_DNA"/>
</dbReference>
<organism evidence="3 4">
    <name type="scientific">Pseudofrankia asymbiotica</name>
    <dbReference type="NCBI Taxonomy" id="1834516"/>
    <lineage>
        <taxon>Bacteria</taxon>
        <taxon>Bacillati</taxon>
        <taxon>Actinomycetota</taxon>
        <taxon>Actinomycetes</taxon>
        <taxon>Frankiales</taxon>
        <taxon>Frankiaceae</taxon>
        <taxon>Pseudofrankia</taxon>
    </lineage>
</organism>
<feature type="compositionally biased region" description="Low complexity" evidence="1">
    <location>
        <begin position="368"/>
        <end position="377"/>
    </location>
</feature>
<evidence type="ECO:0000313" key="3">
    <source>
        <dbReference type="EMBL" id="ONH30965.1"/>
    </source>
</evidence>
<protein>
    <recommendedName>
        <fullName evidence="2">DUF3071 domain-containing protein</fullName>
    </recommendedName>
</protein>
<reference evidence="4" key="1">
    <citation type="submission" date="2016-10" db="EMBL/GenBank/DDBJ databases">
        <title>Frankia sp. NRRL B-16386 Genome sequencing.</title>
        <authorList>
            <person name="Ghodhbane-Gtari F."/>
            <person name="Swanson E."/>
            <person name="Gueddou A."/>
            <person name="Hezbri K."/>
            <person name="Ktari K."/>
            <person name="Nouioui I."/>
            <person name="Morris K."/>
            <person name="Simpson S."/>
            <person name="Abebe-Akele F."/>
            <person name="Thomas K."/>
            <person name="Gtari M."/>
            <person name="Tisa L.S."/>
        </authorList>
    </citation>
    <scope>NUCLEOTIDE SEQUENCE [LARGE SCALE GENOMIC DNA]</scope>
    <source>
        <strain evidence="4">NRRL B-16386</strain>
    </source>
</reference>
<name>A0A1V2ID14_9ACTN</name>
<feature type="compositionally biased region" description="Polar residues" evidence="1">
    <location>
        <begin position="784"/>
        <end position="793"/>
    </location>
</feature>
<sequence length="873" mass="91007">MRELRAVALSEDGGYLVLADANGRADAEQFRVPVDDRLRAALRGARRSEVRTESALTPREIQARLRAGETAADVARAAGIPVERVERYEGPVLAERARVVQEARAALLPKDPGGATGRPLGEVVDTRLMAGQDDPEAAQWDAWRRVDGIWLVQLTSESRCARWTWDPVVRRVRPHDDAARALVAPEPVDAPPTASAAPGAATPAPTRQSPPALTLVQDPARPPAGGRPLPAHPATPQPEQRPRYAQPASYPEPGYPDSHDPAGPFPGPGQPAAPFPPAHQEPRYPAAHNPTAHNPAAQHPTARYPTAQHPAEHQSPAARQRADDFDHAAGQPADRYQVPPAYQRPQPPPEHYPPAMYSTDPYPPDTFAPAHHSAAPPHDGDLPAGRPDAPSPGSPYADGFGGPPSFDEAFNDPFDAGRAEPPGAAEAPPAAAAYQFPDRLAGGAGQPTADDLDLGRPFDPPAARPARPAAAHRPARPPALEQRPTRPLEPRRWQGHDDPDLGMGLDADLFDEPADQLHPPTPAASRPFPRPATAPPRGASAPPRTMPRSAVPPRPEVRATPQGPSRPAPNVPAAAFAPRTDARDAEPALGRPRETSWEAAAPQGEPAAARDGHDASPRERAAGPARPEPRVRPAVVPARDTQDARVSTAVQPPVDQAPREAAPAAPDGVPAQGTAVPAETAAEALAPVAGGTMAEESGHAPQPAPPAPRPVAATAATGSAAIGPSRLEPPSAAERVVVPAAPPAADEPVAEAQGDDVTAVTAAAAEEGVEASEPAPAEADVTKKTPTTASSRATAGRGTPKSTEKPDKTEKSAGKNQDSAPGSAATEGEEGATPQPSNRPRNAPRTGERSGGGRRGRKSVPAWDDIVFGARRP</sequence>
<feature type="compositionally biased region" description="Basic and acidic residues" evidence="1">
    <location>
        <begin position="483"/>
        <end position="499"/>
    </location>
</feature>
<dbReference type="InterPro" id="IPR047682">
    <property type="entry name" value="SepH-like"/>
</dbReference>
<proteinExistence type="predicted"/>
<dbReference type="AlphaFoldDB" id="A0A1V2ID14"/>